<evidence type="ECO:0000256" key="6">
    <source>
        <dbReference type="ARBA" id="ARBA00023170"/>
    </source>
</evidence>
<feature type="domain" description="GDNF/GAS1" evidence="9">
    <location>
        <begin position="28"/>
        <end position="104"/>
    </location>
</feature>
<comment type="subcellular location">
    <subcellularLocation>
        <location evidence="1">Cell membrane</location>
    </subcellularLocation>
</comment>
<evidence type="ECO:0000313" key="10">
    <source>
        <dbReference type="EMBL" id="CAD7244395.1"/>
    </source>
</evidence>
<sequence>MYPPEREEEQEEEDDEGGSGKEVSLSTCGAALDECKRDHSCNVALAAFRSYCFTFSCSPDSCRSSVANLYRRISASRALDIAFCVCREGDEECEKAQDELHPTCALSEGPGRVSPLCNHVARDCKDDPQCRGILESFEQSCAVDSDTLECAGSREACRDAVIGTLGTEIRRECQCPMATNPPVPDLYSCLGWQRLLWLNPCVNEAQQEYVLMKLKQSSGMIHPQEAKEPLKRKNHSLRPPPPPLPPPSRTNPPFILTTSPTNSPRISTTTTRKVMTTTITTTAATTTTTATTTTLPPRGLHDISRDCLVRSSNRCHSIDNSLFSIKSIKFSVAIPLKKRMADSSSRLNKYFFSQGFCLAKKGDGREYRIIEDKRPVSSRKFQLYEPSRPECSELCMCEYGQELSCKTLSCIEKVPCSTNVAKYVHSSPAYLAYRKECLCYSGDFICMRPDPGSSLSSSHCVSRQRLGPSSLTLSLVDVFRLREDASGVFLYLGYSRRDEALLLPQTRESMHDAIPRLESIIARHARNKSSCSLNIYNWTGDNVVLQARISDPPDSTNESLAYTILWREKTECSPALLSLKELINSRDVSVAQQPTLSMIKLADVEIKVVDPVVPSGASSLSDCSPLYFLVLIVLWTHLLNPT</sequence>
<dbReference type="Pfam" id="PF02351">
    <property type="entry name" value="GDNF"/>
    <property type="match status" value="2"/>
</dbReference>
<keyword evidence="4" id="KW-0732">Signal</keyword>
<dbReference type="OrthoDB" id="6364659at2759"/>
<evidence type="ECO:0000256" key="4">
    <source>
        <dbReference type="ARBA" id="ARBA00022729"/>
    </source>
</evidence>
<evidence type="ECO:0000256" key="7">
    <source>
        <dbReference type="ARBA" id="ARBA00023180"/>
    </source>
</evidence>
<evidence type="ECO:0000256" key="5">
    <source>
        <dbReference type="ARBA" id="ARBA00023136"/>
    </source>
</evidence>
<dbReference type="InterPro" id="IPR057681">
    <property type="entry name" value="DUF7921"/>
</dbReference>
<feature type="compositionally biased region" description="Pro residues" evidence="8">
    <location>
        <begin position="238"/>
        <end position="250"/>
    </location>
</feature>
<name>A0A7R8X5F8_9CRUS</name>
<dbReference type="SUPFAM" id="SSF110035">
    <property type="entry name" value="GDNF receptor-like"/>
    <property type="match status" value="2"/>
</dbReference>
<dbReference type="InterPro" id="IPR016017">
    <property type="entry name" value="GDNF/GAS1"/>
</dbReference>
<dbReference type="Pfam" id="PF25868">
    <property type="entry name" value="Fn1_3"/>
    <property type="match status" value="1"/>
</dbReference>
<feature type="compositionally biased region" description="Polar residues" evidence="8">
    <location>
        <begin position="256"/>
        <end position="267"/>
    </location>
</feature>
<organism evidence="10">
    <name type="scientific">Darwinula stevensoni</name>
    <dbReference type="NCBI Taxonomy" id="69355"/>
    <lineage>
        <taxon>Eukaryota</taxon>
        <taxon>Metazoa</taxon>
        <taxon>Ecdysozoa</taxon>
        <taxon>Arthropoda</taxon>
        <taxon>Crustacea</taxon>
        <taxon>Oligostraca</taxon>
        <taxon>Ostracoda</taxon>
        <taxon>Podocopa</taxon>
        <taxon>Podocopida</taxon>
        <taxon>Darwinulocopina</taxon>
        <taxon>Darwinuloidea</taxon>
        <taxon>Darwinulidae</taxon>
        <taxon>Darwinula</taxon>
    </lineage>
</organism>
<dbReference type="Proteomes" id="UP000677054">
    <property type="component" value="Unassembled WGS sequence"/>
</dbReference>
<feature type="compositionally biased region" description="Acidic residues" evidence="8">
    <location>
        <begin position="1"/>
        <end position="17"/>
    </location>
</feature>
<dbReference type="AlphaFoldDB" id="A0A7R8X5F8"/>
<keyword evidence="5" id="KW-0472">Membrane</keyword>
<dbReference type="Pfam" id="PF25537">
    <property type="entry name" value="DUF7921"/>
    <property type="match status" value="1"/>
</dbReference>
<dbReference type="GO" id="GO:0007169">
    <property type="term" value="P:cell surface receptor protein tyrosine kinase signaling pathway"/>
    <property type="evidence" value="ECO:0007669"/>
    <property type="project" value="UniProtKB-ARBA"/>
</dbReference>
<dbReference type="GO" id="GO:0043235">
    <property type="term" value="C:receptor complex"/>
    <property type="evidence" value="ECO:0007669"/>
    <property type="project" value="TreeGrafter"/>
</dbReference>
<evidence type="ECO:0000256" key="3">
    <source>
        <dbReference type="ARBA" id="ARBA00022475"/>
    </source>
</evidence>
<gene>
    <name evidence="10" type="ORF">DSTB1V02_LOCUS4292</name>
</gene>
<reference evidence="10" key="1">
    <citation type="submission" date="2020-11" db="EMBL/GenBank/DDBJ databases">
        <authorList>
            <person name="Tran Van P."/>
        </authorList>
    </citation>
    <scope>NUCLEOTIDE SEQUENCE</scope>
</reference>
<dbReference type="PANTHER" id="PTHR10269">
    <property type="entry name" value="GDNF RECEPTOR ALPHA"/>
    <property type="match status" value="1"/>
</dbReference>
<dbReference type="EMBL" id="LR900144">
    <property type="protein sequence ID" value="CAD7244395.1"/>
    <property type="molecule type" value="Genomic_DNA"/>
</dbReference>
<evidence type="ECO:0000256" key="8">
    <source>
        <dbReference type="SAM" id="MobiDB-lite"/>
    </source>
</evidence>
<keyword evidence="6" id="KW-0675">Receptor</keyword>
<dbReference type="InterPro" id="IPR037193">
    <property type="entry name" value="GDNF_alpha"/>
</dbReference>
<protein>
    <recommendedName>
        <fullName evidence="9">GDNF/GAS1 domain-containing protein</fullName>
    </recommendedName>
</protein>
<keyword evidence="3" id="KW-1003">Cell membrane</keyword>
<feature type="domain" description="GDNF/GAS1" evidence="9">
    <location>
        <begin position="117"/>
        <end position="201"/>
    </location>
</feature>
<dbReference type="GO" id="GO:0009897">
    <property type="term" value="C:external side of plasma membrane"/>
    <property type="evidence" value="ECO:0007669"/>
    <property type="project" value="TreeGrafter"/>
</dbReference>
<proteinExistence type="inferred from homology"/>
<evidence type="ECO:0000313" key="11">
    <source>
        <dbReference type="Proteomes" id="UP000677054"/>
    </source>
</evidence>
<comment type="similarity">
    <text evidence="2">Belongs to the GDNFR family.</text>
</comment>
<evidence type="ECO:0000256" key="1">
    <source>
        <dbReference type="ARBA" id="ARBA00004236"/>
    </source>
</evidence>
<dbReference type="InterPro" id="IPR003438">
    <property type="entry name" value="GDNF_rcpt"/>
</dbReference>
<keyword evidence="11" id="KW-1185">Reference proteome</keyword>
<dbReference type="PANTHER" id="PTHR10269:SF12">
    <property type="entry name" value="GLIAL CELL LINE-DERIVED NEUROTROPHIC FAMILY RECEPTOR-LIKE, ISOFORM E"/>
    <property type="match status" value="1"/>
</dbReference>
<dbReference type="EMBL" id="CAJPEV010000627">
    <property type="protein sequence ID" value="CAG0887054.1"/>
    <property type="molecule type" value="Genomic_DNA"/>
</dbReference>
<evidence type="ECO:0000256" key="2">
    <source>
        <dbReference type="ARBA" id="ARBA00005961"/>
    </source>
</evidence>
<accession>A0A7R8X5F8</accession>
<keyword evidence="7" id="KW-0325">Glycoprotein</keyword>
<feature type="region of interest" description="Disordered" evidence="8">
    <location>
        <begin position="221"/>
        <end position="269"/>
    </location>
</feature>
<dbReference type="GO" id="GO:0038023">
    <property type="term" value="F:signaling receptor activity"/>
    <property type="evidence" value="ECO:0007669"/>
    <property type="project" value="InterPro"/>
</dbReference>
<evidence type="ECO:0000259" key="9">
    <source>
        <dbReference type="SMART" id="SM00907"/>
    </source>
</evidence>
<dbReference type="SMART" id="SM00907">
    <property type="entry name" value="GDNF"/>
    <property type="match status" value="2"/>
</dbReference>
<dbReference type="GO" id="GO:0007399">
    <property type="term" value="P:nervous system development"/>
    <property type="evidence" value="ECO:0007669"/>
    <property type="project" value="TreeGrafter"/>
</dbReference>
<feature type="region of interest" description="Disordered" evidence="8">
    <location>
        <begin position="1"/>
        <end position="22"/>
    </location>
</feature>
<dbReference type="InterPro" id="IPR059035">
    <property type="entry name" value="Fn1_3"/>
</dbReference>